<dbReference type="Proteomes" id="UP000636505">
    <property type="component" value="Unassembled WGS sequence"/>
</dbReference>
<evidence type="ECO:0000313" key="2">
    <source>
        <dbReference type="Proteomes" id="UP000636505"/>
    </source>
</evidence>
<evidence type="ECO:0000313" key="1">
    <source>
        <dbReference type="EMBL" id="MBE9077157.1"/>
    </source>
</evidence>
<dbReference type="EMBL" id="JADEXG010000013">
    <property type="protein sequence ID" value="MBE9077157.1"/>
    <property type="molecule type" value="Genomic_DNA"/>
</dbReference>
<accession>A0A8J7AWI9</accession>
<dbReference type="AlphaFoldDB" id="A0A8J7AWI9"/>
<gene>
    <name evidence="1" type="ORF">IQ241_07575</name>
</gene>
<comment type="caution">
    <text evidence="1">The sequence shown here is derived from an EMBL/GenBank/DDBJ whole genome shotgun (WGS) entry which is preliminary data.</text>
</comment>
<proteinExistence type="predicted"/>
<name>A0A8J7AWI9_9CYAN</name>
<dbReference type="RefSeq" id="WP_193905818.1">
    <property type="nucleotide sequence ID" value="NZ_JADEXG010000013.1"/>
</dbReference>
<sequence length="125" mass="13986">MSTDSPRLDRIENAKPLMPQGVEHSKAYRATKGANKPRSDRFMALSVLAVRLQPELKGTDQKSWVCSVSAYGKTTSKDWTSYFVGYDAVTKDRVLAEFDAWENFGNFDAEASQAQGQLDDPFPVF</sequence>
<protein>
    <submittedName>
        <fullName evidence="1">Uncharacterized protein</fullName>
    </submittedName>
</protein>
<reference evidence="1" key="1">
    <citation type="submission" date="2020-10" db="EMBL/GenBank/DDBJ databases">
        <authorList>
            <person name="Castelo-Branco R."/>
            <person name="Eusebio N."/>
            <person name="Adriana R."/>
            <person name="Vieira A."/>
            <person name="Brugerolle De Fraissinette N."/>
            <person name="Rezende De Castro R."/>
            <person name="Schneider M.P."/>
            <person name="Vasconcelos V."/>
            <person name="Leao P.N."/>
        </authorList>
    </citation>
    <scope>NUCLEOTIDE SEQUENCE</scope>
    <source>
        <strain evidence="1">LEGE 07310</strain>
    </source>
</reference>
<keyword evidence="2" id="KW-1185">Reference proteome</keyword>
<organism evidence="1 2">
    <name type="scientific">Vasconcelosia minhoensis LEGE 07310</name>
    <dbReference type="NCBI Taxonomy" id="915328"/>
    <lineage>
        <taxon>Bacteria</taxon>
        <taxon>Bacillati</taxon>
        <taxon>Cyanobacteriota</taxon>
        <taxon>Cyanophyceae</taxon>
        <taxon>Nodosilineales</taxon>
        <taxon>Cymatolegaceae</taxon>
        <taxon>Vasconcelosia</taxon>
        <taxon>Vasconcelosia minhoensis</taxon>
    </lineage>
</organism>